<name>A0A560K2L3_9PROT</name>
<proteinExistence type="predicted"/>
<sequence>MTPEAEQFLAKARHLLDETATMLRGGLNDAAGRNAYLAAYHAARAFIRAHR</sequence>
<dbReference type="Proteomes" id="UP000320516">
    <property type="component" value="Unassembled WGS sequence"/>
</dbReference>
<dbReference type="EMBL" id="VITV01000003">
    <property type="protein sequence ID" value="TWB77585.1"/>
    <property type="molecule type" value="Genomic_DNA"/>
</dbReference>
<evidence type="ECO:0008006" key="3">
    <source>
        <dbReference type="Google" id="ProtNLM"/>
    </source>
</evidence>
<evidence type="ECO:0000313" key="2">
    <source>
        <dbReference type="Proteomes" id="UP000320516"/>
    </source>
</evidence>
<comment type="caution">
    <text evidence="1">The sequence shown here is derived from an EMBL/GenBank/DDBJ whole genome shotgun (WGS) entry which is preliminary data.</text>
</comment>
<organism evidence="1 2">
    <name type="scientific">Nitrospirillum amazonense</name>
    <dbReference type="NCBI Taxonomy" id="28077"/>
    <lineage>
        <taxon>Bacteria</taxon>
        <taxon>Pseudomonadati</taxon>
        <taxon>Pseudomonadota</taxon>
        <taxon>Alphaproteobacteria</taxon>
        <taxon>Rhodospirillales</taxon>
        <taxon>Azospirillaceae</taxon>
        <taxon>Nitrospirillum</taxon>
    </lineage>
</organism>
<gene>
    <name evidence="1" type="ORF">FBZ87_103403</name>
</gene>
<dbReference type="AlphaFoldDB" id="A0A560K2L3"/>
<accession>A0A560K2L3</accession>
<dbReference type="Gene3D" id="1.20.120.330">
    <property type="entry name" value="Nucleotidyltransferases domain 2"/>
    <property type="match status" value="1"/>
</dbReference>
<reference evidence="1 2" key="1">
    <citation type="submission" date="2019-06" db="EMBL/GenBank/DDBJ databases">
        <title>Genomic Encyclopedia of Type Strains, Phase IV (KMG-V): Genome sequencing to study the core and pangenomes of soil and plant-associated prokaryotes.</title>
        <authorList>
            <person name="Whitman W."/>
        </authorList>
    </citation>
    <scope>NUCLEOTIDE SEQUENCE [LARGE SCALE GENOMIC DNA]</scope>
    <source>
        <strain evidence="1 2">BR 12005</strain>
    </source>
</reference>
<dbReference type="RefSeq" id="WP_246134325.1">
    <property type="nucleotide sequence ID" value="NZ_VITV01000003.1"/>
</dbReference>
<evidence type="ECO:0000313" key="1">
    <source>
        <dbReference type="EMBL" id="TWB77585.1"/>
    </source>
</evidence>
<protein>
    <recommendedName>
        <fullName evidence="3">HEPN domain-containing protein</fullName>
    </recommendedName>
</protein>